<reference evidence="2 3" key="1">
    <citation type="submission" date="2006-03" db="EMBL/GenBank/DDBJ databases">
        <authorList>
            <person name="Pinhassi J."/>
            <person name="Pedros-Alio C."/>
            <person name="Ferriera S."/>
            <person name="Johnson J."/>
            <person name="Kravitz S."/>
            <person name="Halpern A."/>
            <person name="Remington K."/>
            <person name="Beeson K."/>
            <person name="Tran B."/>
            <person name="Rogers Y.-H."/>
            <person name="Friedman R."/>
            <person name="Venter J.C."/>
        </authorList>
    </citation>
    <scope>NUCLEOTIDE SEQUENCE [LARGE SCALE GENOMIC DNA]</scope>
    <source>
        <strain evidence="2 3">RED65</strain>
    </source>
</reference>
<name>Q1MXN1_9GAMM</name>
<dbReference type="PANTHER" id="PTHR42964">
    <property type="entry name" value="ENOYL-COA HYDRATASE"/>
    <property type="match status" value="1"/>
</dbReference>
<dbReference type="AlphaFoldDB" id="Q1MXN1"/>
<dbReference type="InterPro" id="IPR014748">
    <property type="entry name" value="Enoyl-CoA_hydra_C"/>
</dbReference>
<evidence type="ECO:0000313" key="3">
    <source>
        <dbReference type="Proteomes" id="UP000004263"/>
    </source>
</evidence>
<evidence type="ECO:0000313" key="2">
    <source>
        <dbReference type="EMBL" id="EAT10724.1"/>
    </source>
</evidence>
<comment type="similarity">
    <text evidence="1">Belongs to the enoyl-CoA hydratase/isomerase family.</text>
</comment>
<dbReference type="SUPFAM" id="SSF52096">
    <property type="entry name" value="ClpP/crotonase"/>
    <property type="match status" value="1"/>
</dbReference>
<dbReference type="InterPro" id="IPR029045">
    <property type="entry name" value="ClpP/crotonase-like_dom_sf"/>
</dbReference>
<sequence>MSDNGYQLKIENQIATLILDRPQVHNAFDDKLINDLIKALKQVEEDDSIRALILTSNGKHFSAGADLNWMKRMANLSESDNRADAHELSELMHRLNEMSIPTIALVDGAAYGGAVGLVACCDMAIATQRSRFCLSEVRIGLSPAVISPYVVGAMGERIARRYFLTAEPFIAHKAKEFGLVNEVVSDRDELLEQGLHLVDCILQNSPQAIHKTKQLIMHVSRGAIDPHMRDYTVNLIAAIRVSEEGQEGLSAFLEKREPSWRGEQ</sequence>
<dbReference type="InterPro" id="IPR001753">
    <property type="entry name" value="Enoyl-CoA_hydra/iso"/>
</dbReference>
<dbReference type="EMBL" id="AAQH01000037">
    <property type="protein sequence ID" value="EAT10724.1"/>
    <property type="molecule type" value="Genomic_DNA"/>
</dbReference>
<evidence type="ECO:0000256" key="1">
    <source>
        <dbReference type="ARBA" id="ARBA00005254"/>
    </source>
</evidence>
<dbReference type="GO" id="GO:0016853">
    <property type="term" value="F:isomerase activity"/>
    <property type="evidence" value="ECO:0007669"/>
    <property type="project" value="UniProtKB-KW"/>
</dbReference>
<dbReference type="Gene3D" id="1.10.12.10">
    <property type="entry name" value="Lyase 2-enoyl-coa Hydratase, Chain A, domain 2"/>
    <property type="match status" value="1"/>
</dbReference>
<dbReference type="RefSeq" id="WP_007016840.1">
    <property type="nucleotide sequence ID" value="NZ_AAQH01000037.1"/>
</dbReference>
<dbReference type="STRING" id="207949.RED65_07429"/>
<dbReference type="CDD" id="cd06558">
    <property type="entry name" value="crotonase-like"/>
    <property type="match status" value="1"/>
</dbReference>
<keyword evidence="2" id="KW-0413">Isomerase</keyword>
<gene>
    <name evidence="2" type="ORF">RED65_07429</name>
</gene>
<dbReference type="OrthoDB" id="9807606at2"/>
<dbReference type="Proteomes" id="UP000004263">
    <property type="component" value="Unassembled WGS sequence"/>
</dbReference>
<dbReference type="InterPro" id="IPR051683">
    <property type="entry name" value="Enoyl-CoA_Hydratase/Isomerase"/>
</dbReference>
<dbReference type="Pfam" id="PF00378">
    <property type="entry name" value="ECH_1"/>
    <property type="match status" value="1"/>
</dbReference>
<comment type="caution">
    <text evidence="2">The sequence shown here is derived from an EMBL/GenBank/DDBJ whole genome shotgun (WGS) entry which is preliminary data.</text>
</comment>
<proteinExistence type="inferred from homology"/>
<dbReference type="HOGENOM" id="CLU_009834_7_3_6"/>
<dbReference type="GO" id="GO:0008300">
    <property type="term" value="P:isoprenoid catabolic process"/>
    <property type="evidence" value="ECO:0007669"/>
    <property type="project" value="TreeGrafter"/>
</dbReference>
<protein>
    <submittedName>
        <fullName evidence="2">Enoyl-CoA hydratase/isomerase family protein</fullName>
    </submittedName>
</protein>
<accession>Q1MXN1</accession>
<dbReference type="PANTHER" id="PTHR42964:SF1">
    <property type="entry name" value="POLYKETIDE BIOSYNTHESIS ENOYL-COA HYDRATASE PKSH-RELATED"/>
    <property type="match status" value="1"/>
</dbReference>
<dbReference type="Gene3D" id="3.90.226.10">
    <property type="entry name" value="2-enoyl-CoA Hydratase, Chain A, domain 1"/>
    <property type="match status" value="1"/>
</dbReference>
<organism evidence="2 3">
    <name type="scientific">Bermanella marisrubri</name>
    <dbReference type="NCBI Taxonomy" id="207949"/>
    <lineage>
        <taxon>Bacteria</taxon>
        <taxon>Pseudomonadati</taxon>
        <taxon>Pseudomonadota</taxon>
        <taxon>Gammaproteobacteria</taxon>
        <taxon>Oceanospirillales</taxon>
        <taxon>Oceanospirillaceae</taxon>
        <taxon>Bermanella</taxon>
    </lineage>
</organism>
<keyword evidence="3" id="KW-1185">Reference proteome</keyword>